<organism evidence="18 19">
    <name type="scientific">Bombyx mandarina</name>
    <name type="common">Wild silk moth</name>
    <name type="synonym">Wild silkworm</name>
    <dbReference type="NCBI Taxonomy" id="7092"/>
    <lineage>
        <taxon>Eukaryota</taxon>
        <taxon>Metazoa</taxon>
        <taxon>Ecdysozoa</taxon>
        <taxon>Arthropoda</taxon>
        <taxon>Hexapoda</taxon>
        <taxon>Insecta</taxon>
        <taxon>Pterygota</taxon>
        <taxon>Neoptera</taxon>
        <taxon>Endopterygota</taxon>
        <taxon>Lepidoptera</taxon>
        <taxon>Glossata</taxon>
        <taxon>Ditrysia</taxon>
        <taxon>Bombycoidea</taxon>
        <taxon>Bombycidae</taxon>
        <taxon>Bombycinae</taxon>
        <taxon>Bombyx</taxon>
    </lineage>
</organism>
<evidence type="ECO:0000256" key="3">
    <source>
        <dbReference type="ARBA" id="ARBA00009300"/>
    </source>
</evidence>
<feature type="transmembrane region" description="Helical" evidence="17">
    <location>
        <begin position="71"/>
        <end position="95"/>
    </location>
</feature>
<dbReference type="AlphaFoldDB" id="A0A6J2KMR3"/>
<keyword evidence="6 17" id="KW-0472">Membrane</keyword>
<protein>
    <submittedName>
        <fullName evidence="19">Androgen-dependent TFPI-regulating protein-like isoform X1</fullName>
    </submittedName>
</protein>
<evidence type="ECO:0000256" key="6">
    <source>
        <dbReference type="ARBA" id="ARBA00023136"/>
    </source>
</evidence>
<comment type="subcellular location">
    <subcellularLocation>
        <location evidence="2">Endomembrane system</location>
        <topology evidence="2">Multi-pass membrane protein</topology>
    </subcellularLocation>
</comment>
<comment type="catalytic activity">
    <reaction evidence="16">
        <text>12-(9Z-hexadecenoyloxy)-octadecanoate + H2O = 12-hydroxyoctadecanoate + (9Z)-hexadecenoate + H(+)</text>
        <dbReference type="Rhea" id="RHEA:52072"/>
        <dbReference type="ChEBI" id="CHEBI:15377"/>
        <dbReference type="ChEBI" id="CHEBI:15378"/>
        <dbReference type="ChEBI" id="CHEBI:32372"/>
        <dbReference type="ChEBI" id="CHEBI:84201"/>
        <dbReference type="ChEBI" id="CHEBI:136312"/>
    </reaction>
    <physiologicalReaction direction="left-to-right" evidence="16">
        <dbReference type="Rhea" id="RHEA:52073"/>
    </physiologicalReaction>
</comment>
<comment type="catalytic activity">
    <reaction evidence="13">
        <text>9-octadecanoyloxy-octadecanoate + H2O = 9-hydroxy-octadecanoate + octadecanoate + H(+)</text>
        <dbReference type="Rhea" id="RHEA:52096"/>
        <dbReference type="ChEBI" id="CHEBI:15377"/>
        <dbReference type="ChEBI" id="CHEBI:15378"/>
        <dbReference type="ChEBI" id="CHEBI:25629"/>
        <dbReference type="ChEBI" id="CHEBI:136286"/>
        <dbReference type="ChEBI" id="CHEBI:136373"/>
    </reaction>
    <physiologicalReaction direction="left-to-right" evidence="13">
        <dbReference type="Rhea" id="RHEA:52097"/>
    </physiologicalReaction>
</comment>
<dbReference type="GeneID" id="114252531"/>
<comment type="catalytic activity">
    <reaction evidence="10">
        <text>12-octadecanoyloxy-octadecanoate + H2O = 12-hydroxyoctadecanoate + octadecanoate + H(+)</text>
        <dbReference type="Rhea" id="RHEA:52080"/>
        <dbReference type="ChEBI" id="CHEBI:15377"/>
        <dbReference type="ChEBI" id="CHEBI:15378"/>
        <dbReference type="ChEBI" id="CHEBI:25629"/>
        <dbReference type="ChEBI" id="CHEBI:84201"/>
        <dbReference type="ChEBI" id="CHEBI:136330"/>
    </reaction>
    <physiologicalReaction direction="left-to-right" evidence="10">
        <dbReference type="Rhea" id="RHEA:52081"/>
    </physiologicalReaction>
</comment>
<evidence type="ECO:0000256" key="14">
    <source>
        <dbReference type="ARBA" id="ARBA00049296"/>
    </source>
</evidence>
<dbReference type="Proteomes" id="UP000504629">
    <property type="component" value="Unplaced"/>
</dbReference>
<feature type="transmembrane region" description="Helical" evidence="17">
    <location>
        <begin position="21"/>
        <end position="51"/>
    </location>
</feature>
<keyword evidence="5 17" id="KW-1133">Transmembrane helix</keyword>
<comment type="similarity">
    <text evidence="3">Belongs to the AIG1 family.</text>
</comment>
<evidence type="ECO:0000256" key="12">
    <source>
        <dbReference type="ARBA" id="ARBA00048800"/>
    </source>
</evidence>
<evidence type="ECO:0000256" key="4">
    <source>
        <dbReference type="ARBA" id="ARBA00022692"/>
    </source>
</evidence>
<dbReference type="GO" id="GO:0016020">
    <property type="term" value="C:membrane"/>
    <property type="evidence" value="ECO:0007669"/>
    <property type="project" value="InterPro"/>
</dbReference>
<accession>A0A6J2KMR3</accession>
<dbReference type="PANTHER" id="PTHR10989">
    <property type="entry name" value="ANDROGEN-INDUCED PROTEIN 1-RELATED"/>
    <property type="match status" value="1"/>
</dbReference>
<evidence type="ECO:0000256" key="5">
    <source>
        <dbReference type="ARBA" id="ARBA00022989"/>
    </source>
</evidence>
<feature type="transmembrane region" description="Helical" evidence="17">
    <location>
        <begin position="220"/>
        <end position="241"/>
    </location>
</feature>
<evidence type="ECO:0000256" key="1">
    <source>
        <dbReference type="ARBA" id="ARBA00000923"/>
    </source>
</evidence>
<comment type="catalytic activity">
    <reaction evidence="1">
        <text>9-(9Z-hexadecenoyloxy)-octadecanoate + H2O = (9Z)-hexadecenoate + 9-hydroxy-octadecanoate + H(+)</text>
        <dbReference type="Rhea" id="RHEA:52068"/>
        <dbReference type="ChEBI" id="CHEBI:15377"/>
        <dbReference type="ChEBI" id="CHEBI:15378"/>
        <dbReference type="ChEBI" id="CHEBI:32372"/>
        <dbReference type="ChEBI" id="CHEBI:136286"/>
        <dbReference type="ChEBI" id="CHEBI:136309"/>
    </reaction>
    <physiologicalReaction direction="left-to-right" evidence="1">
        <dbReference type="Rhea" id="RHEA:52069"/>
    </physiologicalReaction>
</comment>
<dbReference type="PANTHER" id="PTHR10989:SF16">
    <property type="entry name" value="AT02829P-RELATED"/>
    <property type="match status" value="1"/>
</dbReference>
<evidence type="ECO:0000256" key="10">
    <source>
        <dbReference type="ARBA" id="ARBA00048680"/>
    </source>
</evidence>
<evidence type="ECO:0000256" key="2">
    <source>
        <dbReference type="ARBA" id="ARBA00004127"/>
    </source>
</evidence>
<comment type="catalytic activity">
    <reaction evidence="9">
        <text>9-hexadecanoyloxy-octadecanoate + H2O = 9-hydroxy-octadecanoate + hexadecanoate + H(+)</text>
        <dbReference type="Rhea" id="RHEA:52052"/>
        <dbReference type="ChEBI" id="CHEBI:7896"/>
        <dbReference type="ChEBI" id="CHEBI:15377"/>
        <dbReference type="ChEBI" id="CHEBI:15378"/>
        <dbReference type="ChEBI" id="CHEBI:83670"/>
        <dbReference type="ChEBI" id="CHEBI:136286"/>
    </reaction>
    <physiologicalReaction direction="left-to-right" evidence="9">
        <dbReference type="Rhea" id="RHEA:52053"/>
    </physiologicalReaction>
</comment>
<gene>
    <name evidence="19" type="primary">LOC114252531</name>
</gene>
<evidence type="ECO:0000313" key="19">
    <source>
        <dbReference type="RefSeq" id="XP_028042828.1"/>
    </source>
</evidence>
<dbReference type="OrthoDB" id="1898221at2759"/>
<comment type="catalytic activity">
    <reaction evidence="8">
        <text>13-octadecanoyloxy-octadecanoate + H2O = 13-hydroxy-octadecanoate + octadecanoate + H(+)</text>
        <dbReference type="Rhea" id="RHEA:52084"/>
        <dbReference type="ChEBI" id="CHEBI:15377"/>
        <dbReference type="ChEBI" id="CHEBI:15378"/>
        <dbReference type="ChEBI" id="CHEBI:25629"/>
        <dbReference type="ChEBI" id="CHEBI:136304"/>
        <dbReference type="ChEBI" id="CHEBI:136335"/>
    </reaction>
    <physiologicalReaction direction="left-to-right" evidence="8">
        <dbReference type="Rhea" id="RHEA:52085"/>
    </physiologicalReaction>
</comment>
<sequence>MCEVKITVEDKNTRSNVRGCGLIILVLRTLFHGLSWSIHSFVTLYGIRVVFTVSKEQMENPMISEMIKFTPLFLTNWNFLFQTCFLTLSLIYDVLEWLNKVDTNIATKIQYYRDVIFSGLVVPLTCFISSMFWIVFSIDRELVFPEVYDQIVPWWFNHCVHTNITIVVIIETLLQARRHPRDLKTEVIMNGTVGVAYAIVYYAIYFFAKRWLYAVFGIMTWWQVCLYQLLIWGSCFAFYFLQFPVNRLFHREEVPSLREINEEKTGPPAEEDMDIDILHDSKLSPLVEKSWSLKYRSMRDQMENSRL</sequence>
<dbReference type="RefSeq" id="XP_028042828.1">
    <property type="nucleotide sequence ID" value="XM_028187027.1"/>
</dbReference>
<evidence type="ECO:0000256" key="7">
    <source>
        <dbReference type="ARBA" id="ARBA00047368"/>
    </source>
</evidence>
<evidence type="ECO:0000256" key="15">
    <source>
        <dbReference type="ARBA" id="ARBA00049322"/>
    </source>
</evidence>
<feature type="transmembrane region" description="Helical" evidence="17">
    <location>
        <begin position="115"/>
        <end position="135"/>
    </location>
</feature>
<name>A0A6J2KMR3_BOMMA</name>
<feature type="transmembrane region" description="Helical" evidence="17">
    <location>
        <begin position="155"/>
        <end position="175"/>
    </location>
</feature>
<comment type="catalytic activity">
    <reaction evidence="7">
        <text>12-hexadecanoyloxy-octadecanoate + H2O = 12-hydroxyoctadecanoate + hexadecanoate + H(+)</text>
        <dbReference type="Rhea" id="RHEA:52056"/>
        <dbReference type="ChEBI" id="CHEBI:7896"/>
        <dbReference type="ChEBI" id="CHEBI:15377"/>
        <dbReference type="ChEBI" id="CHEBI:15378"/>
        <dbReference type="ChEBI" id="CHEBI:83677"/>
        <dbReference type="ChEBI" id="CHEBI:84201"/>
    </reaction>
    <physiologicalReaction direction="left-to-right" evidence="7">
        <dbReference type="Rhea" id="RHEA:52057"/>
    </physiologicalReaction>
</comment>
<comment type="catalytic activity">
    <reaction evidence="14">
        <text>13-(9Z-octadecenoyloxy)-octadecanoate + H2O = 13-hydroxy-octadecanoate + (9Z)-octadecenoate + H(+)</text>
        <dbReference type="Rhea" id="RHEA:52064"/>
        <dbReference type="ChEBI" id="CHEBI:15377"/>
        <dbReference type="ChEBI" id="CHEBI:15378"/>
        <dbReference type="ChEBI" id="CHEBI:30823"/>
        <dbReference type="ChEBI" id="CHEBI:136303"/>
        <dbReference type="ChEBI" id="CHEBI:136304"/>
    </reaction>
    <physiologicalReaction direction="left-to-right" evidence="14">
        <dbReference type="Rhea" id="RHEA:52065"/>
    </physiologicalReaction>
</comment>
<evidence type="ECO:0000256" key="13">
    <source>
        <dbReference type="ARBA" id="ARBA00049221"/>
    </source>
</evidence>
<dbReference type="GO" id="GO:0012505">
    <property type="term" value="C:endomembrane system"/>
    <property type="evidence" value="ECO:0007669"/>
    <property type="project" value="UniProtKB-SubCell"/>
</dbReference>
<dbReference type="Pfam" id="PF04750">
    <property type="entry name" value="Far-17a_AIG1"/>
    <property type="match status" value="1"/>
</dbReference>
<keyword evidence="18" id="KW-1185">Reference proteome</keyword>
<evidence type="ECO:0000313" key="18">
    <source>
        <dbReference type="Proteomes" id="UP000504629"/>
    </source>
</evidence>
<proteinExistence type="inferred from homology"/>
<evidence type="ECO:0000256" key="8">
    <source>
        <dbReference type="ARBA" id="ARBA00047427"/>
    </source>
</evidence>
<evidence type="ECO:0000256" key="17">
    <source>
        <dbReference type="SAM" id="Phobius"/>
    </source>
</evidence>
<dbReference type="InterPro" id="IPR006838">
    <property type="entry name" value="ADTRP_AIG1"/>
</dbReference>
<reference evidence="19" key="1">
    <citation type="submission" date="2025-08" db="UniProtKB">
        <authorList>
            <consortium name="RefSeq"/>
        </authorList>
    </citation>
    <scope>IDENTIFICATION</scope>
    <source>
        <tissue evidence="19">Silk gland</tissue>
    </source>
</reference>
<dbReference type="KEGG" id="bman:114252531"/>
<comment type="catalytic activity">
    <reaction evidence="15">
        <text>13-(9Z-hexadecenoyloxy)-octadecanoate + H2O = 13-hydroxy-octadecanoate + (9Z)-hexadecenoate + H(+)</text>
        <dbReference type="Rhea" id="RHEA:52076"/>
        <dbReference type="ChEBI" id="CHEBI:15377"/>
        <dbReference type="ChEBI" id="CHEBI:15378"/>
        <dbReference type="ChEBI" id="CHEBI:32372"/>
        <dbReference type="ChEBI" id="CHEBI:136304"/>
        <dbReference type="ChEBI" id="CHEBI:136315"/>
    </reaction>
    <physiologicalReaction direction="left-to-right" evidence="15">
        <dbReference type="Rhea" id="RHEA:52077"/>
    </physiologicalReaction>
</comment>
<evidence type="ECO:0000256" key="11">
    <source>
        <dbReference type="ARBA" id="ARBA00048701"/>
    </source>
</evidence>
<evidence type="ECO:0000256" key="16">
    <source>
        <dbReference type="ARBA" id="ARBA00049428"/>
    </source>
</evidence>
<comment type="catalytic activity">
    <reaction evidence="12">
        <text>9-(9Z-octadecenoyloxy)-octadecanoate + H2O = 9-hydroxy-octadecanoate + (9Z)-octadecenoate + H(+)</text>
        <dbReference type="Rhea" id="RHEA:52048"/>
        <dbReference type="ChEBI" id="CHEBI:15377"/>
        <dbReference type="ChEBI" id="CHEBI:15378"/>
        <dbReference type="ChEBI" id="CHEBI:30823"/>
        <dbReference type="ChEBI" id="CHEBI:136282"/>
        <dbReference type="ChEBI" id="CHEBI:136286"/>
    </reaction>
    <physiologicalReaction direction="left-to-right" evidence="12">
        <dbReference type="Rhea" id="RHEA:52049"/>
    </physiologicalReaction>
</comment>
<evidence type="ECO:0000256" key="9">
    <source>
        <dbReference type="ARBA" id="ARBA00047863"/>
    </source>
</evidence>
<keyword evidence="4 17" id="KW-0812">Transmembrane</keyword>
<comment type="catalytic activity">
    <reaction evidence="11">
        <text>12-(9Z-octadecenoyloxy)-octadecanoate + H2O = 12-hydroxyoctadecanoate + (9Z)-octadecenoate + H(+)</text>
        <dbReference type="Rhea" id="RHEA:52060"/>
        <dbReference type="ChEBI" id="CHEBI:15377"/>
        <dbReference type="ChEBI" id="CHEBI:15378"/>
        <dbReference type="ChEBI" id="CHEBI:30823"/>
        <dbReference type="ChEBI" id="CHEBI:84201"/>
        <dbReference type="ChEBI" id="CHEBI:136302"/>
    </reaction>
    <physiologicalReaction direction="left-to-right" evidence="11">
        <dbReference type="Rhea" id="RHEA:52061"/>
    </physiologicalReaction>
</comment>
<feature type="transmembrane region" description="Helical" evidence="17">
    <location>
        <begin position="187"/>
        <end position="208"/>
    </location>
</feature>